<comment type="caution">
    <text evidence="2">The sequence shown here is derived from an EMBL/GenBank/DDBJ whole genome shotgun (WGS) entry which is preliminary data.</text>
</comment>
<dbReference type="Proteomes" id="UP000256763">
    <property type="component" value="Unassembled WGS sequence"/>
</dbReference>
<accession>A0A3E0WG45</accession>
<sequence length="131" mass="14796">MENKFLRFCLLLMSLAVAGQSAAYWRTYESRFAVDATYTSLAFLLDRRDVSELLEHHLAHYYDPACRDDEQFVNALEVSLRLAPAVGLGAYSARDGATPARCSRRIGKKRGVCRTSLLSARVWLPLQMSFC</sequence>
<evidence type="ECO:0000313" key="2">
    <source>
        <dbReference type="EMBL" id="RFA31924.1"/>
    </source>
</evidence>
<keyword evidence="3" id="KW-1185">Reference proteome</keyword>
<reference evidence="3" key="1">
    <citation type="submission" date="2017-05" db="EMBL/GenBank/DDBJ databases">
        <authorList>
            <person name="Sharma S."/>
            <person name="Sidhu C."/>
            <person name="Pinnaka A.K."/>
        </authorList>
    </citation>
    <scope>NUCLEOTIDE SEQUENCE [LARGE SCALE GENOMIC DNA]</scope>
    <source>
        <strain evidence="3">AK93</strain>
    </source>
</reference>
<protein>
    <submittedName>
        <fullName evidence="2">Uncharacterized protein</fullName>
    </submittedName>
</protein>
<keyword evidence="1" id="KW-0732">Signal</keyword>
<name>A0A3E0WG45_9GAMM</name>
<dbReference type="RefSeq" id="WP_116348528.1">
    <property type="nucleotide sequence ID" value="NZ_NFZW01000037.1"/>
</dbReference>
<proteinExistence type="predicted"/>
<feature type="signal peptide" evidence="1">
    <location>
        <begin position="1"/>
        <end position="23"/>
    </location>
</feature>
<dbReference type="EMBL" id="NFZW01000037">
    <property type="protein sequence ID" value="RFA31924.1"/>
    <property type="molecule type" value="Genomic_DNA"/>
</dbReference>
<gene>
    <name evidence="2" type="ORF">CAL65_20965</name>
</gene>
<feature type="chain" id="PRO_5017685847" evidence="1">
    <location>
        <begin position="24"/>
        <end position="131"/>
    </location>
</feature>
<evidence type="ECO:0000256" key="1">
    <source>
        <dbReference type="SAM" id="SignalP"/>
    </source>
</evidence>
<evidence type="ECO:0000313" key="3">
    <source>
        <dbReference type="Proteomes" id="UP000256763"/>
    </source>
</evidence>
<dbReference type="AlphaFoldDB" id="A0A3E0WG45"/>
<organism evidence="2 3">
    <name type="scientific">Alkalilimnicola ehrlichii</name>
    <dbReference type="NCBI Taxonomy" id="351052"/>
    <lineage>
        <taxon>Bacteria</taxon>
        <taxon>Pseudomonadati</taxon>
        <taxon>Pseudomonadota</taxon>
        <taxon>Gammaproteobacteria</taxon>
        <taxon>Chromatiales</taxon>
        <taxon>Ectothiorhodospiraceae</taxon>
        <taxon>Alkalilimnicola</taxon>
    </lineage>
</organism>